<dbReference type="AlphaFoldDB" id="A0A078AH32"/>
<evidence type="ECO:0000256" key="1">
    <source>
        <dbReference type="SAM" id="MobiDB-lite"/>
    </source>
</evidence>
<protein>
    <submittedName>
        <fullName evidence="2">Uncharacterized protein</fullName>
    </submittedName>
</protein>
<evidence type="ECO:0000313" key="2">
    <source>
        <dbReference type="EMBL" id="CDW80827.1"/>
    </source>
</evidence>
<feature type="region of interest" description="Disordered" evidence="1">
    <location>
        <begin position="1"/>
        <end position="48"/>
    </location>
</feature>
<dbReference type="OrthoDB" id="325322at2759"/>
<reference evidence="2 3" key="1">
    <citation type="submission" date="2014-06" db="EMBL/GenBank/DDBJ databases">
        <authorList>
            <person name="Swart Estienne"/>
        </authorList>
    </citation>
    <scope>NUCLEOTIDE SEQUENCE [LARGE SCALE GENOMIC DNA]</scope>
    <source>
        <strain evidence="2 3">130c</strain>
    </source>
</reference>
<gene>
    <name evidence="2" type="primary">Contig13737.g14651</name>
    <name evidence="2" type="ORF">STYLEM_9831</name>
</gene>
<organism evidence="2 3">
    <name type="scientific">Stylonychia lemnae</name>
    <name type="common">Ciliate</name>
    <dbReference type="NCBI Taxonomy" id="5949"/>
    <lineage>
        <taxon>Eukaryota</taxon>
        <taxon>Sar</taxon>
        <taxon>Alveolata</taxon>
        <taxon>Ciliophora</taxon>
        <taxon>Intramacronucleata</taxon>
        <taxon>Spirotrichea</taxon>
        <taxon>Stichotrichia</taxon>
        <taxon>Sporadotrichida</taxon>
        <taxon>Oxytrichidae</taxon>
        <taxon>Stylonychinae</taxon>
        <taxon>Stylonychia</taxon>
    </lineage>
</organism>
<dbReference type="Proteomes" id="UP000039865">
    <property type="component" value="Unassembled WGS sequence"/>
</dbReference>
<feature type="compositionally biased region" description="Polar residues" evidence="1">
    <location>
        <begin position="21"/>
        <end position="48"/>
    </location>
</feature>
<dbReference type="InParanoid" id="A0A078AH32"/>
<keyword evidence="3" id="KW-1185">Reference proteome</keyword>
<dbReference type="EMBL" id="CCKQ01009349">
    <property type="protein sequence ID" value="CDW80827.1"/>
    <property type="molecule type" value="Genomic_DNA"/>
</dbReference>
<accession>A0A078AH32</accession>
<name>A0A078AH32_STYLE</name>
<sequence length="1207" mass="139472">MGCGSSKDGKQPGTVKKIGSPSKQGSSPSRQESPSKAGSKSIKQVSESELQKHKVGDILGFVKSGNIAMVHGLIGYYKLDQAVILLRDFKEEHKLSNTEKIPMNDWNPLLIAIANKKLEIVRYFTQNLNLSVKQWTMNPVVQQEELYIDQQIFGLTLTIGNKDLPMFKELWNIHYTVWEDVHVLPVLQALISAKWVDGIKAFFSSYTTDILYSSQSQDSQIEFLREILKVRKSSSNDIHKVLDELLNKNPYLLALVYIALTDSAEECLTKAEQKVVIEKNYQNIQEFSYAHLKFTQPQVEQVLNDYEARGEVEKATVAKLKEHLASLDEKLAQNDSFSSLDQFQAYNQAFFEAVITQDLEKVREFAGQLGLRQVPYTDGENSSSGLYEIYSINYQTYWPVTLSILFKDDIHIQEIYGYLISNGFNIRQVLSQTSRRGVLDAREIISVPQALGVSLLLSAETGKENLLQYLLSTEFINVFDVQHFKILVYAVLRFNGPMMRTVLTSPVGTNSFLQMTTSQRFEFVENVYRGSFQSSDALEALASKYYAPYLLLILTERDYFMKLTDFTLYNQAIDNLSILELEQLAKSSDYDERFLAFFRYIDILDVTDPKKTNGQRLIQLIQENQKFRAFLDQTLKILENDSIVQDEPEEEITRKVQNPSINKHSEKTQIKDINIDNLLNCITSNDSQGAINFLSTYRLSDLQFFKGSAQVSLSIYKLHENQRDFIETNVAHSSLNILQIACAYNQLNLVSYILHQHKTFQHSHRQLKETDPRLIIQNYEDSDETLTLRLALQYGSQFIFQHLWQNFGYLFTERHLLVVARFMKFLNLDHKFRDFLYSSTTDEIFKNSPQSIKYDFVQIFNNIDASYQEEVNLILQTNYNNFDRGVNDDILLQIYNVVRDNEVEQLEQIVNNYQISGIAQLHFDFFQEDEEVLNLADDQKITVSFLNPILLSVKSKSFSSLKFLVERFGIRRSMRNIDLVFRHETLGEYGFKNLLLPILLKIKDTDALSYLTNKARDLVLSSQDLTSFISLSLQERWLAGLKTFLISDTALFYFQALSFDEQRLFVERVVKFISDLEDPTQKRQFVANIIEECLTRRPYSKHLVCVLIEGGLKAENSLPKLARECLKNLTSEDLMQLANSDHHALAEYERRFNDIKGDKFENEIAKILLRYANEGRPDHFAPQYVESRKQVRFEEAHDNGSVQENRI</sequence>
<proteinExistence type="predicted"/>
<evidence type="ECO:0000313" key="3">
    <source>
        <dbReference type="Proteomes" id="UP000039865"/>
    </source>
</evidence>